<reference evidence="1 2" key="1">
    <citation type="submission" date="2017-11" db="EMBL/GenBank/DDBJ databases">
        <title>Genome sequencing of Prevotella intermedia KCOM 2033.</title>
        <authorList>
            <person name="Kook J.-K."/>
            <person name="Park S.-N."/>
            <person name="Lim Y.K."/>
        </authorList>
    </citation>
    <scope>NUCLEOTIDE SEQUENCE [LARGE SCALE GENOMIC DNA]</scope>
    <source>
        <strain evidence="1 2">KCOM 2033</strain>
    </source>
</reference>
<sequence length="80" mass="9635">MTRDLLQADANYVSLMLNRRRMTLEQLSRITELSDRNLLYALGWLLCEDELFVYTEDGQQYFELRNEYEIPEQQGIFCFT</sequence>
<organism evidence="1 2">
    <name type="scientific">Prevotella intermedia</name>
    <dbReference type="NCBI Taxonomy" id="28131"/>
    <lineage>
        <taxon>Bacteria</taxon>
        <taxon>Pseudomonadati</taxon>
        <taxon>Bacteroidota</taxon>
        <taxon>Bacteroidia</taxon>
        <taxon>Bacteroidales</taxon>
        <taxon>Prevotellaceae</taxon>
        <taxon>Prevotella</taxon>
    </lineage>
</organism>
<dbReference type="Proteomes" id="UP000229323">
    <property type="component" value="Chromosome"/>
</dbReference>
<dbReference type="Gene3D" id="1.10.10.10">
    <property type="entry name" value="Winged helix-like DNA-binding domain superfamily/Winged helix DNA-binding domain"/>
    <property type="match status" value="1"/>
</dbReference>
<dbReference type="EMBL" id="CP024696">
    <property type="protein sequence ID" value="ATV51882.1"/>
    <property type="molecule type" value="Genomic_DNA"/>
</dbReference>
<dbReference type="InterPro" id="IPR036388">
    <property type="entry name" value="WH-like_DNA-bd_sf"/>
</dbReference>
<evidence type="ECO:0000313" key="1">
    <source>
        <dbReference type="EMBL" id="ATV51882.1"/>
    </source>
</evidence>
<accession>A0A2D3N962</accession>
<evidence type="ECO:0008006" key="3">
    <source>
        <dbReference type="Google" id="ProtNLM"/>
    </source>
</evidence>
<dbReference type="InterPro" id="IPR019707">
    <property type="entry name" value="DUF2582"/>
</dbReference>
<proteinExistence type="predicted"/>
<dbReference type="Pfam" id="PF10771">
    <property type="entry name" value="DUF2582"/>
    <property type="match status" value="1"/>
</dbReference>
<evidence type="ECO:0000313" key="2">
    <source>
        <dbReference type="Proteomes" id="UP000229323"/>
    </source>
</evidence>
<dbReference type="RefSeq" id="WP_100022506.1">
    <property type="nucleotide sequence ID" value="NZ_CP024696.1"/>
</dbReference>
<protein>
    <recommendedName>
        <fullName evidence="3">Winged helix-turn-helix domain-containing protein</fullName>
    </recommendedName>
</protein>
<gene>
    <name evidence="1" type="ORF">CTM50_01620</name>
</gene>
<dbReference type="AlphaFoldDB" id="A0A2D3N962"/>
<name>A0A2D3N962_PREIN</name>